<accession>A0ABT8DKG9</accession>
<proteinExistence type="predicted"/>
<dbReference type="EMBL" id="JAUGQQ010000002">
    <property type="protein sequence ID" value="MDN3723635.1"/>
    <property type="molecule type" value="Genomic_DNA"/>
</dbReference>
<dbReference type="Proteomes" id="UP001244787">
    <property type="component" value="Unassembled WGS sequence"/>
</dbReference>
<reference evidence="1 2" key="1">
    <citation type="submission" date="2023-06" db="EMBL/GenBank/DDBJ databases">
        <authorList>
            <person name="Ye Y.-Q."/>
            <person name="Du Z.-J."/>
        </authorList>
    </citation>
    <scope>NUCLEOTIDE SEQUENCE [LARGE SCALE GENOMIC DNA]</scope>
    <source>
        <strain evidence="1 2">SDUM287046</strain>
    </source>
</reference>
<evidence type="ECO:0008006" key="3">
    <source>
        <dbReference type="Google" id="ProtNLM"/>
    </source>
</evidence>
<sequence>MIKNIYYSQIRPRRTIIISKIFLLLFVLALFSCSTGNNYYKYNYFSGSKFYNDSLNISAKLFGDMKFGQPDRKTFRSFKKAENLKYRNLLFTATTFIEPFYDLMFFYDEVHSGQNSSTSDEIIGPIFHDSITQNVLFRKSVNGKSVSIYLIPRNAKSSVIEDAQQIIENVKFEISVKDDLTYSDVFNSYMGVSNILYVIDKFDTAPIPNTKQSEWMKFQYLATLLANDTSYPTYSEIITKFEKNREEHLKPIISDIIQENPDVEKTLEGTIQKIKFLAKEEKVVMLNEMHWLPKNRILATELLKPLKENGYNFLAVEAVNKDFIEGLNNRKFPTKNTGYYAREPFFGLFIRKALEMGYTIVAYDEFETDNREKAQAISLSKIIENDPSAKVFVYAGIDHILENNANKRMAQYFKEITDIDPLTIDQVELGGSEENETVFFPSGLVPKDKNINSGVDYFLINNLKPSLNMVFKNSKLSNFKIDLSELKNIQKEELYASIFILSEYEKYKSQAIPILNKIIKSEVKELSLLLPIGNFQVKVWNENNDVLLSRQIEVVNENH</sequence>
<gene>
    <name evidence="1" type="ORF">QRD02_04525</name>
</gene>
<evidence type="ECO:0000313" key="2">
    <source>
        <dbReference type="Proteomes" id="UP001244787"/>
    </source>
</evidence>
<protein>
    <recommendedName>
        <fullName evidence="3">Haem-binding uptake Tiki superfamily ChaN domain-containing protein</fullName>
    </recommendedName>
</protein>
<organism evidence="1 2">
    <name type="scientific">Aequorivita aurantiaca</name>
    <dbReference type="NCBI Taxonomy" id="3053356"/>
    <lineage>
        <taxon>Bacteria</taxon>
        <taxon>Pseudomonadati</taxon>
        <taxon>Bacteroidota</taxon>
        <taxon>Flavobacteriia</taxon>
        <taxon>Flavobacteriales</taxon>
        <taxon>Flavobacteriaceae</taxon>
        <taxon>Aequorivita</taxon>
    </lineage>
</organism>
<dbReference type="RefSeq" id="WP_290253722.1">
    <property type="nucleotide sequence ID" value="NZ_JAUGQQ010000002.1"/>
</dbReference>
<name>A0ABT8DKG9_9FLAO</name>
<dbReference type="PROSITE" id="PS51257">
    <property type="entry name" value="PROKAR_LIPOPROTEIN"/>
    <property type="match status" value="1"/>
</dbReference>
<comment type="caution">
    <text evidence="1">The sequence shown here is derived from an EMBL/GenBank/DDBJ whole genome shotgun (WGS) entry which is preliminary data.</text>
</comment>
<evidence type="ECO:0000313" key="1">
    <source>
        <dbReference type="EMBL" id="MDN3723635.1"/>
    </source>
</evidence>
<keyword evidence="2" id="KW-1185">Reference proteome</keyword>